<dbReference type="Gramene" id="ESQ27834">
    <property type="protein sequence ID" value="ESQ27834"/>
    <property type="gene ID" value="EUTSA_v10019582mg"/>
</dbReference>
<gene>
    <name evidence="2" type="ORF">EUTSA_v10019582mg</name>
</gene>
<reference evidence="2 3" key="1">
    <citation type="journal article" date="2013" name="Front. Plant Sci.">
        <title>The Reference Genome of the Halophytic Plant Eutrema salsugineum.</title>
        <authorList>
            <person name="Yang R."/>
            <person name="Jarvis D.E."/>
            <person name="Chen H."/>
            <person name="Beilstein M.A."/>
            <person name="Grimwood J."/>
            <person name="Jenkins J."/>
            <person name="Shu S."/>
            <person name="Prochnik S."/>
            <person name="Xin M."/>
            <person name="Ma C."/>
            <person name="Schmutz J."/>
            <person name="Wing R.A."/>
            <person name="Mitchell-Olds T."/>
            <person name="Schumaker K.S."/>
            <person name="Wang X."/>
        </authorList>
    </citation>
    <scope>NUCLEOTIDE SEQUENCE [LARGE SCALE GENOMIC DNA]</scope>
</reference>
<feature type="region of interest" description="Disordered" evidence="1">
    <location>
        <begin position="101"/>
        <end position="150"/>
    </location>
</feature>
<organism evidence="2 3">
    <name type="scientific">Eutrema salsugineum</name>
    <name type="common">Saltwater cress</name>
    <name type="synonym">Sisymbrium salsugineum</name>
    <dbReference type="NCBI Taxonomy" id="72664"/>
    <lineage>
        <taxon>Eukaryota</taxon>
        <taxon>Viridiplantae</taxon>
        <taxon>Streptophyta</taxon>
        <taxon>Embryophyta</taxon>
        <taxon>Tracheophyta</taxon>
        <taxon>Spermatophyta</taxon>
        <taxon>Magnoliopsida</taxon>
        <taxon>eudicotyledons</taxon>
        <taxon>Gunneridae</taxon>
        <taxon>Pentapetalae</taxon>
        <taxon>rosids</taxon>
        <taxon>malvids</taxon>
        <taxon>Brassicales</taxon>
        <taxon>Brassicaceae</taxon>
        <taxon>Eutremeae</taxon>
        <taxon>Eutrema</taxon>
    </lineage>
</organism>
<keyword evidence="3" id="KW-1185">Reference proteome</keyword>
<evidence type="ECO:0000313" key="2">
    <source>
        <dbReference type="EMBL" id="ESQ27834.1"/>
    </source>
</evidence>
<proteinExistence type="predicted"/>
<sequence length="205" mass="23270">MTIEKQESPVGFGRLITKQRSSQTDDDELCSRLPQTFNSLGSPACSSTNATVITNDDNEEEKETLERKKKKLRLGSWWDNVESFNELSCVVKRLPEAKENDAASSVDYSRLSSSTDLHETKMKTDDQQSLSNQNNLSEDESFTIGESTRSSDKGYRHVTLEELGVTVEDLKSIPWEAFDPTWEIRAETMDPWLGGYVKDMRSPHH</sequence>
<protein>
    <submittedName>
        <fullName evidence="2">Uncharacterized protein</fullName>
    </submittedName>
</protein>
<name>V4K9T7_EUTSA</name>
<accession>V4K9T7</accession>
<evidence type="ECO:0000256" key="1">
    <source>
        <dbReference type="SAM" id="MobiDB-lite"/>
    </source>
</evidence>
<dbReference type="EMBL" id="KI517953">
    <property type="protein sequence ID" value="ESQ27834.1"/>
    <property type="molecule type" value="Genomic_DNA"/>
</dbReference>
<dbReference type="KEGG" id="eus:EUTSA_v10019582mg"/>
<feature type="compositionally biased region" description="Polar residues" evidence="1">
    <location>
        <begin position="102"/>
        <end position="115"/>
    </location>
</feature>
<feature type="region of interest" description="Disordered" evidence="1">
    <location>
        <begin position="1"/>
        <end position="27"/>
    </location>
</feature>
<dbReference type="OMA" id="SWWDNVE"/>
<evidence type="ECO:0000313" key="3">
    <source>
        <dbReference type="Proteomes" id="UP000030689"/>
    </source>
</evidence>
<feature type="compositionally biased region" description="Polar residues" evidence="1">
    <location>
        <begin position="127"/>
        <end position="136"/>
    </location>
</feature>
<dbReference type="STRING" id="72664.V4K9T7"/>
<dbReference type="AlphaFoldDB" id="V4K9T7"/>
<feature type="compositionally biased region" description="Basic and acidic residues" evidence="1">
    <location>
        <begin position="116"/>
        <end position="126"/>
    </location>
</feature>
<dbReference type="Proteomes" id="UP000030689">
    <property type="component" value="Unassembled WGS sequence"/>
</dbReference>